<dbReference type="Proteomes" id="UP000323632">
    <property type="component" value="Unassembled WGS sequence"/>
</dbReference>
<dbReference type="AlphaFoldDB" id="A0A5M6CEY7"/>
<evidence type="ECO:0000256" key="1">
    <source>
        <dbReference type="SAM" id="SignalP"/>
    </source>
</evidence>
<sequence>MNISLVNVKFEAPITMKKTKTIIIFLHLLSANAAHAQVPFSKNHRKPNYTDSWNFSNRIAVKLTPSSLLDPYGALLPVGFEYYPNYKYGISLDFGFPLYYALNNQRFDYHKTINSDFKLRADIRQYFMFRKHNCLFFGAEAFYRNQKMTLQNSYFHFIDNTCYKFSEAKANKDAFGFGLIFGNSYKLANRLLLQGNIGIGFRIINMSPVWDVNVATPYFKGSFVSLELPNEDRVGDHDLNIYIPFAIKLAYCF</sequence>
<dbReference type="EMBL" id="VWSH01000003">
    <property type="protein sequence ID" value="KAA5533543.1"/>
    <property type="molecule type" value="Genomic_DNA"/>
</dbReference>
<feature type="chain" id="PRO_5024464802" evidence="1">
    <location>
        <begin position="37"/>
        <end position="253"/>
    </location>
</feature>
<name>A0A5M6CEY7_9BACT</name>
<dbReference type="Pfam" id="PF12099">
    <property type="entry name" value="DUF3575"/>
    <property type="match status" value="1"/>
</dbReference>
<accession>A0A5M6CEY7</accession>
<reference evidence="2 3" key="1">
    <citation type="submission" date="2019-09" db="EMBL/GenBank/DDBJ databases">
        <title>Genome sequence and assembly of Taibaiella sp.</title>
        <authorList>
            <person name="Chhetri G."/>
        </authorList>
    </citation>
    <scope>NUCLEOTIDE SEQUENCE [LARGE SCALE GENOMIC DNA]</scope>
    <source>
        <strain evidence="2 3">KVB11</strain>
    </source>
</reference>
<feature type="signal peptide" evidence="1">
    <location>
        <begin position="1"/>
        <end position="36"/>
    </location>
</feature>
<keyword evidence="3" id="KW-1185">Reference proteome</keyword>
<protein>
    <submittedName>
        <fullName evidence="2">DUF3575 domain-containing protein</fullName>
    </submittedName>
</protein>
<gene>
    <name evidence="2" type="ORF">F0919_13465</name>
</gene>
<keyword evidence="1" id="KW-0732">Signal</keyword>
<organism evidence="2 3">
    <name type="scientific">Taibaiella lutea</name>
    <dbReference type="NCBI Taxonomy" id="2608001"/>
    <lineage>
        <taxon>Bacteria</taxon>
        <taxon>Pseudomonadati</taxon>
        <taxon>Bacteroidota</taxon>
        <taxon>Chitinophagia</taxon>
        <taxon>Chitinophagales</taxon>
        <taxon>Chitinophagaceae</taxon>
        <taxon>Taibaiella</taxon>
    </lineage>
</organism>
<evidence type="ECO:0000313" key="2">
    <source>
        <dbReference type="EMBL" id="KAA5533543.1"/>
    </source>
</evidence>
<dbReference type="RefSeq" id="WP_150033290.1">
    <property type="nucleotide sequence ID" value="NZ_VWSH01000003.1"/>
</dbReference>
<evidence type="ECO:0000313" key="3">
    <source>
        <dbReference type="Proteomes" id="UP000323632"/>
    </source>
</evidence>
<comment type="caution">
    <text evidence="2">The sequence shown here is derived from an EMBL/GenBank/DDBJ whole genome shotgun (WGS) entry which is preliminary data.</text>
</comment>
<proteinExistence type="predicted"/>
<dbReference type="InterPro" id="IPR021958">
    <property type="entry name" value="DUF3575"/>
</dbReference>